<evidence type="ECO:0000313" key="2">
    <source>
        <dbReference type="Proteomes" id="UP000324222"/>
    </source>
</evidence>
<organism evidence="1 2">
    <name type="scientific">Portunus trituberculatus</name>
    <name type="common">Swimming crab</name>
    <name type="synonym">Neptunus trituberculatus</name>
    <dbReference type="NCBI Taxonomy" id="210409"/>
    <lineage>
        <taxon>Eukaryota</taxon>
        <taxon>Metazoa</taxon>
        <taxon>Ecdysozoa</taxon>
        <taxon>Arthropoda</taxon>
        <taxon>Crustacea</taxon>
        <taxon>Multicrustacea</taxon>
        <taxon>Malacostraca</taxon>
        <taxon>Eumalacostraca</taxon>
        <taxon>Eucarida</taxon>
        <taxon>Decapoda</taxon>
        <taxon>Pleocyemata</taxon>
        <taxon>Brachyura</taxon>
        <taxon>Eubrachyura</taxon>
        <taxon>Portunoidea</taxon>
        <taxon>Portunidae</taxon>
        <taxon>Portuninae</taxon>
        <taxon>Portunus</taxon>
    </lineage>
</organism>
<dbReference type="AlphaFoldDB" id="A0A5B7DF68"/>
<comment type="caution">
    <text evidence="1">The sequence shown here is derived from an EMBL/GenBank/DDBJ whole genome shotgun (WGS) entry which is preliminary data.</text>
</comment>
<dbReference type="Proteomes" id="UP000324222">
    <property type="component" value="Unassembled WGS sequence"/>
</dbReference>
<evidence type="ECO:0000313" key="1">
    <source>
        <dbReference type="EMBL" id="MPC19948.1"/>
    </source>
</evidence>
<reference evidence="1 2" key="1">
    <citation type="submission" date="2019-05" db="EMBL/GenBank/DDBJ databases">
        <title>Another draft genome of Portunus trituberculatus and its Hox gene families provides insights of decapod evolution.</title>
        <authorList>
            <person name="Jeong J.-H."/>
            <person name="Song I."/>
            <person name="Kim S."/>
            <person name="Choi T."/>
            <person name="Kim D."/>
            <person name="Ryu S."/>
            <person name="Kim W."/>
        </authorList>
    </citation>
    <scope>NUCLEOTIDE SEQUENCE [LARGE SCALE GENOMIC DNA]</scope>
    <source>
        <tissue evidence="1">Muscle</tissue>
    </source>
</reference>
<gene>
    <name evidence="1" type="ORF">E2C01_012877</name>
</gene>
<protein>
    <submittedName>
        <fullName evidence="1">Uncharacterized protein</fullName>
    </submittedName>
</protein>
<sequence length="142" mass="15887">MTVSNHLHHNHHRYLLKDYYSYTSTAVTANTTPLISTVITTIAHFPHAQYTCEGYAVTRVWLGTQDHPPPSSLQKSTQGGKAVVFRIKLSGASTVLRKTIDPKEQLKHKARKQTPVRVTDCITHVAKVIHIYVFTPTASNVL</sequence>
<proteinExistence type="predicted"/>
<accession>A0A5B7DF68</accession>
<dbReference type="EMBL" id="VSRR010000819">
    <property type="protein sequence ID" value="MPC19948.1"/>
    <property type="molecule type" value="Genomic_DNA"/>
</dbReference>
<keyword evidence="2" id="KW-1185">Reference proteome</keyword>
<name>A0A5B7DF68_PORTR</name>